<keyword evidence="1" id="KW-0175">Coiled coil</keyword>
<accession>A0A383DBX1</accession>
<protein>
    <submittedName>
        <fullName evidence="3">Uncharacterized protein</fullName>
    </submittedName>
</protein>
<feature type="compositionally biased region" description="Basic and acidic residues" evidence="2">
    <location>
        <begin position="30"/>
        <end position="39"/>
    </location>
</feature>
<evidence type="ECO:0000313" key="3">
    <source>
        <dbReference type="EMBL" id="SVE41820.1"/>
    </source>
</evidence>
<evidence type="ECO:0000256" key="2">
    <source>
        <dbReference type="SAM" id="MobiDB-lite"/>
    </source>
</evidence>
<gene>
    <name evidence="3" type="ORF">METZ01_LOCUS494674</name>
</gene>
<proteinExistence type="predicted"/>
<organism evidence="3">
    <name type="scientific">marine metagenome</name>
    <dbReference type="NCBI Taxonomy" id="408172"/>
    <lineage>
        <taxon>unclassified sequences</taxon>
        <taxon>metagenomes</taxon>
        <taxon>ecological metagenomes</taxon>
    </lineage>
</organism>
<dbReference type="EMBL" id="UINC01215902">
    <property type="protein sequence ID" value="SVE41820.1"/>
    <property type="molecule type" value="Genomic_DNA"/>
</dbReference>
<sequence>MKKVDKAAVKKLEQQKNDALRRIAERLKNQAEAPAEGHAHHTAHISGPAAEAWAETRAKAKAEAAAEAEIAANLAAAKEEGPCEQFHENGQLWRRFNYKDGEVDGLSE</sequence>
<name>A0A383DBX1_9ZZZZ</name>
<evidence type="ECO:0000256" key="1">
    <source>
        <dbReference type="SAM" id="Coils"/>
    </source>
</evidence>
<feature type="coiled-coil region" evidence="1">
    <location>
        <begin position="2"/>
        <end position="30"/>
    </location>
</feature>
<reference evidence="3" key="1">
    <citation type="submission" date="2018-05" db="EMBL/GenBank/DDBJ databases">
        <authorList>
            <person name="Lanie J.A."/>
            <person name="Ng W.-L."/>
            <person name="Kazmierczak K.M."/>
            <person name="Andrzejewski T.M."/>
            <person name="Davidsen T.M."/>
            <person name="Wayne K.J."/>
            <person name="Tettelin H."/>
            <person name="Glass J.I."/>
            <person name="Rusch D."/>
            <person name="Podicherti R."/>
            <person name="Tsui H.-C.T."/>
            <person name="Winkler M.E."/>
        </authorList>
    </citation>
    <scope>NUCLEOTIDE SEQUENCE</scope>
</reference>
<feature type="non-terminal residue" evidence="3">
    <location>
        <position position="108"/>
    </location>
</feature>
<feature type="region of interest" description="Disordered" evidence="2">
    <location>
        <begin position="30"/>
        <end position="50"/>
    </location>
</feature>
<dbReference type="AlphaFoldDB" id="A0A383DBX1"/>